<keyword evidence="3" id="KW-0963">Cytoplasm</keyword>
<dbReference type="PANTHER" id="PTHR37010:SF1">
    <property type="entry name" value="SULFURTRANSFERASE TUSE"/>
    <property type="match status" value="1"/>
</dbReference>
<evidence type="ECO:0008006" key="5">
    <source>
        <dbReference type="Google" id="ProtNLM"/>
    </source>
</evidence>
<dbReference type="InterPro" id="IPR025526">
    <property type="entry name" value="DsrC-like_dom_sf"/>
</dbReference>
<sequence length="120" mass="13925">MTVEVNGKSIATDNEGYLLNPEDWDTDVAEALIRQHESAGHKNVTEIGWELINYFREYYDNHMKHPSMHQLLADRARLESKNFSDEKTYKKFLYDLFPHGPVRMLCKLAGLPKPADEVET</sequence>
<name>A0A3B0X0S2_9ZZZZ</name>
<dbReference type="Gene3D" id="1.10.10.370">
    <property type="entry name" value="DsrC-like protein, C-terminal domain"/>
    <property type="match status" value="1"/>
</dbReference>
<comment type="similarity">
    <text evidence="2">Belongs to the DsrC/TusE family.</text>
</comment>
<dbReference type="NCBIfam" id="TIGR03342">
    <property type="entry name" value="dsrC_tusE_dsvC"/>
    <property type="match status" value="1"/>
</dbReference>
<evidence type="ECO:0000256" key="1">
    <source>
        <dbReference type="ARBA" id="ARBA00004496"/>
    </source>
</evidence>
<dbReference type="AlphaFoldDB" id="A0A3B0X0S2"/>
<dbReference type="InterPro" id="IPR043163">
    <property type="entry name" value="DsrC-like_N"/>
</dbReference>
<dbReference type="GO" id="GO:0005737">
    <property type="term" value="C:cytoplasm"/>
    <property type="evidence" value="ECO:0007669"/>
    <property type="project" value="UniProtKB-SubCell"/>
</dbReference>
<dbReference type="SUPFAM" id="SSF69721">
    <property type="entry name" value="DsrC, the gamma subunit of dissimilatory sulfite reductase"/>
    <property type="match status" value="1"/>
</dbReference>
<evidence type="ECO:0000256" key="3">
    <source>
        <dbReference type="ARBA" id="ARBA00022490"/>
    </source>
</evidence>
<dbReference type="PANTHER" id="PTHR37010">
    <property type="entry name" value="SULFURTRANSFERASE TUSE"/>
    <property type="match status" value="1"/>
</dbReference>
<comment type="subcellular location">
    <subcellularLocation>
        <location evidence="1">Cytoplasm</location>
    </subcellularLocation>
</comment>
<dbReference type="PIRSF" id="PIRSF006223">
    <property type="entry name" value="DsrC_TusE"/>
    <property type="match status" value="1"/>
</dbReference>
<dbReference type="InterPro" id="IPR042072">
    <property type="entry name" value="DsrC-like_C"/>
</dbReference>
<dbReference type="InterPro" id="IPR007453">
    <property type="entry name" value="DsrC/TusE"/>
</dbReference>
<organism evidence="4">
    <name type="scientific">hydrothermal vent metagenome</name>
    <dbReference type="NCBI Taxonomy" id="652676"/>
    <lineage>
        <taxon>unclassified sequences</taxon>
        <taxon>metagenomes</taxon>
        <taxon>ecological metagenomes</taxon>
    </lineage>
</organism>
<evidence type="ECO:0000313" key="4">
    <source>
        <dbReference type="EMBL" id="VAW61828.1"/>
    </source>
</evidence>
<reference evidence="4" key="1">
    <citation type="submission" date="2018-06" db="EMBL/GenBank/DDBJ databases">
        <authorList>
            <person name="Zhirakovskaya E."/>
        </authorList>
    </citation>
    <scope>NUCLEOTIDE SEQUENCE</scope>
</reference>
<gene>
    <name evidence="4" type="ORF">MNBD_GAMMA09-3638</name>
</gene>
<dbReference type="EMBL" id="UOFI01000015">
    <property type="protein sequence ID" value="VAW61828.1"/>
    <property type="molecule type" value="Genomic_DNA"/>
</dbReference>
<dbReference type="Gene3D" id="3.30.1420.10">
    <property type="match status" value="1"/>
</dbReference>
<protein>
    <recommendedName>
        <fullName evidence="5">Sulfurtransferase</fullName>
    </recommendedName>
</protein>
<evidence type="ECO:0000256" key="2">
    <source>
        <dbReference type="ARBA" id="ARBA00005718"/>
    </source>
</evidence>
<dbReference type="Pfam" id="PF04358">
    <property type="entry name" value="DsrC"/>
    <property type="match status" value="1"/>
</dbReference>
<dbReference type="GO" id="GO:0002143">
    <property type="term" value="P:tRNA wobble position uridine thiolation"/>
    <property type="evidence" value="ECO:0007669"/>
    <property type="project" value="TreeGrafter"/>
</dbReference>
<dbReference type="GO" id="GO:0097163">
    <property type="term" value="F:sulfur carrier activity"/>
    <property type="evidence" value="ECO:0007669"/>
    <property type="project" value="TreeGrafter"/>
</dbReference>
<proteinExistence type="inferred from homology"/>
<accession>A0A3B0X0S2</accession>